<name>A0A9P1H6E3_9PEZI</name>
<keyword evidence="1" id="KW-0175">Coiled coil</keyword>
<gene>
    <name evidence="3" type="ORF">PPNO1_LOCUS7217</name>
</gene>
<dbReference type="Proteomes" id="UP000838763">
    <property type="component" value="Unassembled WGS sequence"/>
</dbReference>
<evidence type="ECO:0000256" key="2">
    <source>
        <dbReference type="SAM" id="MobiDB-lite"/>
    </source>
</evidence>
<feature type="compositionally biased region" description="Low complexity" evidence="2">
    <location>
        <begin position="377"/>
        <end position="387"/>
    </location>
</feature>
<evidence type="ECO:0000313" key="3">
    <source>
        <dbReference type="EMBL" id="CAI4217612.1"/>
    </source>
</evidence>
<dbReference type="EMBL" id="CALLCH030000016">
    <property type="protein sequence ID" value="CAI4217612.1"/>
    <property type="molecule type" value="Genomic_DNA"/>
</dbReference>
<reference evidence="3" key="1">
    <citation type="submission" date="2022-11" db="EMBL/GenBank/DDBJ databases">
        <authorList>
            <person name="Scott C."/>
            <person name="Bruce N."/>
        </authorList>
    </citation>
    <scope>NUCLEOTIDE SEQUENCE</scope>
</reference>
<feature type="compositionally biased region" description="Basic residues" evidence="2">
    <location>
        <begin position="393"/>
        <end position="403"/>
    </location>
</feature>
<organism evidence="3 4">
    <name type="scientific">Parascedosporium putredinis</name>
    <dbReference type="NCBI Taxonomy" id="1442378"/>
    <lineage>
        <taxon>Eukaryota</taxon>
        <taxon>Fungi</taxon>
        <taxon>Dikarya</taxon>
        <taxon>Ascomycota</taxon>
        <taxon>Pezizomycotina</taxon>
        <taxon>Sordariomycetes</taxon>
        <taxon>Hypocreomycetidae</taxon>
        <taxon>Microascales</taxon>
        <taxon>Microascaceae</taxon>
        <taxon>Parascedosporium</taxon>
    </lineage>
</organism>
<proteinExistence type="predicted"/>
<sequence length="555" mass="61723">MDINSLQRILQSYGVELDPSELKAAFDCQTGDVSLSQWADCHLGRETLLTPDELALYSTLERSGFVDRYNAALKDSDVVGLPYRSEAEVRTAVDELNRSTAAISRQTEALRQQQEALARFTKSRIKGEVARSDFDAVRMHKIAVEIRTSKSEVEDLTRSLESKISSLEEQSRSTNEELLRSVDSMFESDDKLLRSLEKLSNEFDISGSKDDSGPVEKLQETCMKLIKCTVEMMRCKLDRTYLETLSNATRSSQDSTSVSKEDVQALQEELDSLYSEILPVVQMSIENQYMRPAMRKITAKNAQALDHASIAVDYIQNCLNYLLEHADALLQRVETYQSHQAATAMIVSTARAELNTPIVKPRKRTEETSSPSGGGASPPRAAGHPYALAPPPRPRRRGRRRFRAPAAAQLHAHGRGRRRSDRDPDAHAGVSLPEGEGLSAGAKAELQVAALETILAERTVKAEGVAEGAQRAFEEVTATYVADAKRATALLRACVLADSPFKEVRLVDEEIDASIVVLEQEIERLKARVDAVDPRNVRIRSQKREELLKRWGSGR</sequence>
<evidence type="ECO:0000256" key="1">
    <source>
        <dbReference type="SAM" id="Coils"/>
    </source>
</evidence>
<accession>A0A9P1H6E3</accession>
<feature type="region of interest" description="Disordered" evidence="2">
    <location>
        <begin position="356"/>
        <end position="436"/>
    </location>
</feature>
<dbReference type="AlphaFoldDB" id="A0A9P1H6E3"/>
<keyword evidence="4" id="KW-1185">Reference proteome</keyword>
<evidence type="ECO:0000313" key="4">
    <source>
        <dbReference type="Proteomes" id="UP000838763"/>
    </source>
</evidence>
<protein>
    <submittedName>
        <fullName evidence="3">Uncharacterized protein</fullName>
    </submittedName>
</protein>
<feature type="coiled-coil region" evidence="1">
    <location>
        <begin position="150"/>
        <end position="177"/>
    </location>
</feature>
<comment type="caution">
    <text evidence="3">The sequence shown here is derived from an EMBL/GenBank/DDBJ whole genome shotgun (WGS) entry which is preliminary data.</text>
</comment>
<dbReference type="OrthoDB" id="5314201at2759"/>